<evidence type="ECO:0000256" key="1">
    <source>
        <dbReference type="ARBA" id="ARBA00004651"/>
    </source>
</evidence>
<evidence type="ECO:0000256" key="6">
    <source>
        <dbReference type="ARBA" id="ARBA00023136"/>
    </source>
</evidence>
<dbReference type="OrthoDB" id="9806127at2"/>
<accession>A0A2T0N7V2</accession>
<feature type="transmembrane region" description="Helical" evidence="8">
    <location>
        <begin position="27"/>
        <end position="47"/>
    </location>
</feature>
<feature type="domain" description="ABC transmembrane type-1" evidence="10">
    <location>
        <begin position="28"/>
        <end position="309"/>
    </location>
</feature>
<reference evidence="11 12" key="1">
    <citation type="submission" date="2018-03" db="EMBL/GenBank/DDBJ databases">
        <title>Genomic Encyclopedia of Type Strains, Phase III (KMG-III): the genomes of soil and plant-associated and newly described type strains.</title>
        <authorList>
            <person name="Whitman W."/>
        </authorList>
    </citation>
    <scope>NUCLEOTIDE SEQUENCE [LARGE SCALE GENOMIC DNA]</scope>
    <source>
        <strain evidence="11 12">CGMCC 4.7104</strain>
    </source>
</reference>
<evidence type="ECO:0000259" key="10">
    <source>
        <dbReference type="PROSITE" id="PS50929"/>
    </source>
</evidence>
<feature type="domain" description="ABC transporter" evidence="9">
    <location>
        <begin position="346"/>
        <end position="596"/>
    </location>
</feature>
<sequence>MTADGVRLSAAAREAVATGWSAAAAPMIGYGFTLLGTAVAPVAVAWLTKLVIDGLTGSATMAGLLGLAAGLAGTGVVAAILPHCSRYLGGQVGRAMAATTTDRLFTATARFPGLRPFEDPRFLDRLRLAQEGTARAEGIVTETFGLIRSAVTVIGFVGSLLVISPVMTMVVLCAAGPALVAQLKLSRRRTAMMWQIGPAERQQLFYSTLLSTIEAAKEIRLFNAGGFLRGRLMAELSTAHAGRRRMDRKELSAEGALALLSAVVAGGGLVWAIAAARTGTLTVGDVSMFTVAVVAVQGGLDALVNGIATTDHNLRLFGHYVAVIRAEPDLPAPADPVPLPPLRRGIELRDVWFRYSDEHPWILRGVDLYLPYGASVALVGLNGAGKSTLVKLLCRFYDPTRGAILWDGTDLRDVRPEDLRERISGVFQDHMAYDFSARDNIGVGDTGARDDLGRIRAAARRAGVDELLAGLPRGYDTLLTRMFTSEEDREDSATGVVLSGGQWQRTALARAFLRDGRDLMILDEPSSGLDPEAEADVHARMRRHRAGQTSLLISHRLNTVRDAGLIVVLKDGVVAERGGHDDLMAVDGVYARLFRLQARGYHEVPDRDAAPTGPGTGEEVKKECWTSSSTG</sequence>
<dbReference type="InterPro" id="IPR027417">
    <property type="entry name" value="P-loop_NTPase"/>
</dbReference>
<gene>
    <name evidence="11" type="ORF">B0I32_103572</name>
</gene>
<evidence type="ECO:0000259" key="9">
    <source>
        <dbReference type="PROSITE" id="PS50893"/>
    </source>
</evidence>
<dbReference type="Gene3D" id="3.40.50.300">
    <property type="entry name" value="P-loop containing nucleotide triphosphate hydrolases"/>
    <property type="match status" value="1"/>
</dbReference>
<dbReference type="SUPFAM" id="SSF90123">
    <property type="entry name" value="ABC transporter transmembrane region"/>
    <property type="match status" value="1"/>
</dbReference>
<feature type="transmembrane region" description="Helical" evidence="8">
    <location>
        <begin position="153"/>
        <end position="180"/>
    </location>
</feature>
<dbReference type="Gene3D" id="1.20.1560.10">
    <property type="entry name" value="ABC transporter type 1, transmembrane domain"/>
    <property type="match status" value="1"/>
</dbReference>
<comment type="subcellular location">
    <subcellularLocation>
        <location evidence="1">Cell membrane</location>
        <topology evidence="1">Multi-pass membrane protein</topology>
    </subcellularLocation>
</comment>
<dbReference type="InterPro" id="IPR003593">
    <property type="entry name" value="AAA+_ATPase"/>
</dbReference>
<keyword evidence="12" id="KW-1185">Reference proteome</keyword>
<dbReference type="SMART" id="SM00382">
    <property type="entry name" value="AAA"/>
    <property type="match status" value="1"/>
</dbReference>
<dbReference type="PANTHER" id="PTHR43394:SF1">
    <property type="entry name" value="ATP-BINDING CASSETTE SUB-FAMILY B MEMBER 10, MITOCHONDRIAL"/>
    <property type="match status" value="1"/>
</dbReference>
<comment type="caution">
    <text evidence="11">The sequence shown here is derived from an EMBL/GenBank/DDBJ whole genome shotgun (WGS) entry which is preliminary data.</text>
</comment>
<keyword evidence="6 8" id="KW-0472">Membrane</keyword>
<dbReference type="Proteomes" id="UP000238312">
    <property type="component" value="Unassembled WGS sequence"/>
</dbReference>
<dbReference type="InterPro" id="IPR011527">
    <property type="entry name" value="ABC1_TM_dom"/>
</dbReference>
<dbReference type="SUPFAM" id="SSF52540">
    <property type="entry name" value="P-loop containing nucleoside triphosphate hydrolases"/>
    <property type="match status" value="1"/>
</dbReference>
<protein>
    <submittedName>
        <fullName evidence="11">ATP-binding cassette subfamily B protein</fullName>
    </submittedName>
</protein>
<organism evidence="11 12">
    <name type="scientific">Nonomuraea fuscirosea</name>
    <dbReference type="NCBI Taxonomy" id="1291556"/>
    <lineage>
        <taxon>Bacteria</taxon>
        <taxon>Bacillati</taxon>
        <taxon>Actinomycetota</taxon>
        <taxon>Actinomycetes</taxon>
        <taxon>Streptosporangiales</taxon>
        <taxon>Streptosporangiaceae</taxon>
        <taxon>Nonomuraea</taxon>
    </lineage>
</organism>
<dbReference type="GO" id="GO:0005524">
    <property type="term" value="F:ATP binding"/>
    <property type="evidence" value="ECO:0007669"/>
    <property type="project" value="UniProtKB-KW"/>
</dbReference>
<dbReference type="InterPro" id="IPR003439">
    <property type="entry name" value="ABC_transporter-like_ATP-bd"/>
</dbReference>
<keyword evidence="4 11" id="KW-0067">ATP-binding</keyword>
<dbReference type="GO" id="GO:0015421">
    <property type="term" value="F:ABC-type oligopeptide transporter activity"/>
    <property type="evidence" value="ECO:0007669"/>
    <property type="project" value="TreeGrafter"/>
</dbReference>
<feature type="transmembrane region" description="Helical" evidence="8">
    <location>
        <begin position="59"/>
        <end position="81"/>
    </location>
</feature>
<evidence type="ECO:0000313" key="12">
    <source>
        <dbReference type="Proteomes" id="UP000238312"/>
    </source>
</evidence>
<dbReference type="RefSeq" id="WP_106236924.1">
    <property type="nucleotide sequence ID" value="NZ_PVNG01000003.1"/>
</dbReference>
<dbReference type="GO" id="GO:0016887">
    <property type="term" value="F:ATP hydrolysis activity"/>
    <property type="evidence" value="ECO:0007669"/>
    <property type="project" value="InterPro"/>
</dbReference>
<evidence type="ECO:0000256" key="7">
    <source>
        <dbReference type="SAM" id="MobiDB-lite"/>
    </source>
</evidence>
<dbReference type="AlphaFoldDB" id="A0A2T0N7V2"/>
<dbReference type="InterPro" id="IPR036640">
    <property type="entry name" value="ABC1_TM_sf"/>
</dbReference>
<evidence type="ECO:0000256" key="8">
    <source>
        <dbReference type="SAM" id="Phobius"/>
    </source>
</evidence>
<dbReference type="GO" id="GO:0005886">
    <property type="term" value="C:plasma membrane"/>
    <property type="evidence" value="ECO:0007669"/>
    <property type="project" value="UniProtKB-SubCell"/>
</dbReference>
<keyword evidence="2 8" id="KW-0812">Transmembrane</keyword>
<evidence type="ECO:0000256" key="4">
    <source>
        <dbReference type="ARBA" id="ARBA00022840"/>
    </source>
</evidence>
<dbReference type="Pfam" id="PF00005">
    <property type="entry name" value="ABC_tran"/>
    <property type="match status" value="1"/>
</dbReference>
<keyword evidence="5 8" id="KW-1133">Transmembrane helix</keyword>
<evidence type="ECO:0000313" key="11">
    <source>
        <dbReference type="EMBL" id="PRX68610.1"/>
    </source>
</evidence>
<dbReference type="PROSITE" id="PS50929">
    <property type="entry name" value="ABC_TM1F"/>
    <property type="match status" value="1"/>
</dbReference>
<dbReference type="PANTHER" id="PTHR43394">
    <property type="entry name" value="ATP-DEPENDENT PERMEASE MDL1, MITOCHONDRIAL"/>
    <property type="match status" value="1"/>
</dbReference>
<dbReference type="PROSITE" id="PS50893">
    <property type="entry name" value="ABC_TRANSPORTER_2"/>
    <property type="match status" value="1"/>
</dbReference>
<evidence type="ECO:0000256" key="5">
    <source>
        <dbReference type="ARBA" id="ARBA00022989"/>
    </source>
</evidence>
<evidence type="ECO:0000256" key="2">
    <source>
        <dbReference type="ARBA" id="ARBA00022692"/>
    </source>
</evidence>
<feature type="transmembrane region" description="Helical" evidence="8">
    <location>
        <begin position="253"/>
        <end position="274"/>
    </location>
</feature>
<name>A0A2T0N7V2_9ACTN</name>
<dbReference type="EMBL" id="PVNG01000003">
    <property type="protein sequence ID" value="PRX68610.1"/>
    <property type="molecule type" value="Genomic_DNA"/>
</dbReference>
<proteinExistence type="predicted"/>
<evidence type="ECO:0000256" key="3">
    <source>
        <dbReference type="ARBA" id="ARBA00022741"/>
    </source>
</evidence>
<dbReference type="InterPro" id="IPR039421">
    <property type="entry name" value="Type_1_exporter"/>
</dbReference>
<keyword evidence="3" id="KW-0547">Nucleotide-binding</keyword>
<feature type="region of interest" description="Disordered" evidence="7">
    <location>
        <begin position="604"/>
        <end position="631"/>
    </location>
</feature>